<dbReference type="SUPFAM" id="SSF49299">
    <property type="entry name" value="PKD domain"/>
    <property type="match status" value="1"/>
</dbReference>
<dbReference type="InterPro" id="IPR000601">
    <property type="entry name" value="PKD_dom"/>
</dbReference>
<dbReference type="EMBL" id="CP030759">
    <property type="protein sequence ID" value="AXA36939.1"/>
    <property type="molecule type" value="Genomic_DNA"/>
</dbReference>
<proteinExistence type="predicted"/>
<organism evidence="2 3">
    <name type="scientific">Sumerlaea chitinivorans</name>
    <dbReference type="NCBI Taxonomy" id="2250252"/>
    <lineage>
        <taxon>Bacteria</taxon>
        <taxon>Candidatus Sumerlaeota</taxon>
        <taxon>Candidatus Sumerlaeia</taxon>
        <taxon>Candidatus Sumerlaeales</taxon>
        <taxon>Candidatus Sumerlaeaceae</taxon>
        <taxon>Candidatus Sumerlaea</taxon>
    </lineage>
</organism>
<dbReference type="Gene3D" id="3.20.20.80">
    <property type="entry name" value="Glycosidases"/>
    <property type="match status" value="1"/>
</dbReference>
<dbReference type="SUPFAM" id="SSF49785">
    <property type="entry name" value="Galactose-binding domain-like"/>
    <property type="match status" value="1"/>
</dbReference>
<dbReference type="Gene3D" id="2.60.40.10">
    <property type="entry name" value="Immunoglobulins"/>
    <property type="match status" value="2"/>
</dbReference>
<dbReference type="InterPro" id="IPR017853">
    <property type="entry name" value="GH"/>
</dbReference>
<evidence type="ECO:0000313" key="2">
    <source>
        <dbReference type="EMBL" id="AXA36939.1"/>
    </source>
</evidence>
<dbReference type="KEGG" id="schv:BRCON_2162"/>
<dbReference type="InterPro" id="IPR008979">
    <property type="entry name" value="Galactose-bd-like_sf"/>
</dbReference>
<dbReference type="Pfam" id="PF18911">
    <property type="entry name" value="PKD_4"/>
    <property type="match status" value="1"/>
</dbReference>
<sequence>MKLQYVIALAGWLLTQQATGQNLLQNGSFEGGSLAGWDPNGATVVNTDSHHGSWSARLSNTVMYSTFDTTPGLSYKVTAWIRILSEVGADWGGFHVQASDASWNTLAQTPWITQTRYGSAWFKVAIRFTAVSSVTRVHVGYFGGPNRSMTCLVDDVRAIPHTTNQPPAVIPALTPTYLASVPAMQNFAYTGEDPDGAIERVHWVFGDGACSTQHAGSRRVAIPGNYTARLRVGDDDGSFTEVLIPWSCAGTGFPQLAITNPIAYELTTSSPLFSISGVTTGTGMNIVLTSDRHGQTTVSGSNVWHGVVELLPGWNRVLVQGRDANARVVTSEKRIRYIPPDPVQVVVVSETSHPVERWDLFEAAFVVKNSAATHPHFAFSAPLIAGLEALDGIRVDVLFTPDNWATVYRRPAYYHIPHSRELKSNREWLYPSGAGYWCVRFAPPSDGIWKWKVEVEEAKGTTTSQVRSFLVVAPTLSTNHGPVQVSPSDSRYFIHADGKVFLGAGHNIGVSPERFSYDMEDQFAAIGEANQDFFRWWIAGAIWGSAWTPWASRSLSYDGYLPPTSLSFEAAYGHGITAWKLDSTNPILFHGFQSGLPPIVPGKTYRLALRWKTDNVTGPQNASRPYGVCVRWGGWPEVGQTHLLPLAIPHTAGDTPWHVVSTTFTASGPSIQDSHYLANIVIALENTTGGAAYIDECSLREVLSNGSVGPELLRRPRANMHLDFDERRAAGIDAALRLAHVSGKHFKLVISEKNDHLLNRIGPDGLPDPNGGRFNQLSGPLNVLHRNYWRYLFARYGAYRSVHSWELVNEEAPGPTDHFRFAAQFALAAANDGNPHLASTSTWATLAEDAWKWPPSAPLSYVDFHCYVNNTGWIEPKLQLTRDSARFFSEYDQAAFAAAFGKPVVWGEMGIDGPSTSDEEEPLLANDTSGVWLHKILWARCGKGGVYPLYWYTDNIFSLNLHYRFGAWKRFMESIPLANGFYVDAQATATSSNLRVFGQKDLIHKRAHLWIDNVNHTWYIAATGHSVSHVSGEITLSMSHPYQAYALEWWNTEVGTPISTEFINADSAGDVTITIQNLLTDIALKLSPLPSANVSDWEVICN</sequence>
<dbReference type="AlphaFoldDB" id="A0A2Z4Y7R6"/>
<dbReference type="CDD" id="cd00146">
    <property type="entry name" value="PKD"/>
    <property type="match status" value="1"/>
</dbReference>
<feature type="domain" description="PKD" evidence="1">
    <location>
        <begin position="203"/>
        <end position="240"/>
    </location>
</feature>
<protein>
    <recommendedName>
        <fullName evidence="1">PKD domain-containing protein</fullName>
    </recommendedName>
</protein>
<dbReference type="InterPro" id="IPR035986">
    <property type="entry name" value="PKD_dom_sf"/>
</dbReference>
<dbReference type="Gene3D" id="2.60.120.260">
    <property type="entry name" value="Galactose-binding domain-like"/>
    <property type="match status" value="2"/>
</dbReference>
<gene>
    <name evidence="2" type="ORF">BRCON_2162</name>
</gene>
<evidence type="ECO:0000313" key="3">
    <source>
        <dbReference type="Proteomes" id="UP000262583"/>
    </source>
</evidence>
<dbReference type="PROSITE" id="PS50093">
    <property type="entry name" value="PKD"/>
    <property type="match status" value="1"/>
</dbReference>
<name>A0A2Z4Y7R6_SUMC1</name>
<dbReference type="Proteomes" id="UP000262583">
    <property type="component" value="Chromosome"/>
</dbReference>
<accession>A0A2Z4Y7R6</accession>
<evidence type="ECO:0000259" key="1">
    <source>
        <dbReference type="PROSITE" id="PS50093"/>
    </source>
</evidence>
<dbReference type="InterPro" id="IPR013783">
    <property type="entry name" value="Ig-like_fold"/>
</dbReference>
<reference evidence="2 3" key="1">
    <citation type="submission" date="2018-05" db="EMBL/GenBank/DDBJ databases">
        <title>A metagenomic window into the 2 km-deep terrestrial subsurface aquifer revealed taxonomically and functionally diverse microbial community comprising novel uncultured bacterial lineages.</title>
        <authorList>
            <person name="Kadnikov V.V."/>
            <person name="Mardanov A.V."/>
            <person name="Beletsky A.V."/>
            <person name="Banks D."/>
            <person name="Pimenov N.V."/>
            <person name="Frank Y.A."/>
            <person name="Karnachuk O.V."/>
            <person name="Ravin N.V."/>
        </authorList>
    </citation>
    <scope>NUCLEOTIDE SEQUENCE [LARGE SCALE GENOMIC DNA]</scope>
    <source>
        <strain evidence="2">BY</strain>
    </source>
</reference>
<dbReference type="SUPFAM" id="SSF51445">
    <property type="entry name" value="(Trans)glycosidases"/>
    <property type="match status" value="1"/>
</dbReference>